<dbReference type="CDD" id="cd11317">
    <property type="entry name" value="AmyAc_bac_euk_AmyA"/>
    <property type="match status" value="1"/>
</dbReference>
<dbReference type="GO" id="GO:0046872">
    <property type="term" value="F:metal ion binding"/>
    <property type="evidence" value="ECO:0007669"/>
    <property type="project" value="UniProtKB-KW"/>
</dbReference>
<evidence type="ECO:0000259" key="17">
    <source>
        <dbReference type="SMART" id="SM00632"/>
    </source>
</evidence>
<dbReference type="Pfam" id="PF00128">
    <property type="entry name" value="Alpha-amylase"/>
    <property type="match status" value="1"/>
</dbReference>
<evidence type="ECO:0000256" key="2">
    <source>
        <dbReference type="ARBA" id="ARBA00001913"/>
    </source>
</evidence>
<evidence type="ECO:0000256" key="14">
    <source>
        <dbReference type="RuleBase" id="RU003615"/>
    </source>
</evidence>
<feature type="chain" id="PRO_5043553031" description="Alpha-amylase" evidence="16">
    <location>
        <begin position="16"/>
        <end position="564"/>
    </location>
</feature>
<proteinExistence type="inferred from homology"/>
<dbReference type="EMBL" id="JBBHLL010001247">
    <property type="protein sequence ID" value="KAK7796336.1"/>
    <property type="molecule type" value="Genomic_DNA"/>
</dbReference>
<evidence type="ECO:0000256" key="9">
    <source>
        <dbReference type="ARBA" id="ARBA00023157"/>
    </source>
</evidence>
<feature type="domain" description="Glycosyl hydrolase family 13 catalytic" evidence="18">
    <location>
        <begin position="26"/>
        <end position="466"/>
    </location>
</feature>
<dbReference type="InterPro" id="IPR017853">
    <property type="entry name" value="GH"/>
</dbReference>
<dbReference type="GO" id="GO:0004556">
    <property type="term" value="F:alpha-amylase activity"/>
    <property type="evidence" value="ECO:0007669"/>
    <property type="project" value="UniProtKB-UniRule"/>
</dbReference>
<dbReference type="FunFam" id="2.60.40.1180:FF:000020">
    <property type="entry name" value="Pancreatic alpha-amylase"/>
    <property type="match status" value="1"/>
</dbReference>
<evidence type="ECO:0000256" key="13">
    <source>
        <dbReference type="ARBA" id="ARBA00023295"/>
    </source>
</evidence>
<dbReference type="GO" id="GO:0005975">
    <property type="term" value="P:carbohydrate metabolic process"/>
    <property type="evidence" value="ECO:0007669"/>
    <property type="project" value="InterPro"/>
</dbReference>
<keyword evidence="16" id="KW-0732">Signal</keyword>
<keyword evidence="13 15" id="KW-0326">Glycosidase</keyword>
<evidence type="ECO:0000256" key="15">
    <source>
        <dbReference type="RuleBase" id="RU361134"/>
    </source>
</evidence>
<dbReference type="PANTHER" id="PTHR43447">
    <property type="entry name" value="ALPHA-AMYLASE"/>
    <property type="match status" value="1"/>
</dbReference>
<dbReference type="InterPro" id="IPR006048">
    <property type="entry name" value="A-amylase/branching_C"/>
</dbReference>
<dbReference type="SMART" id="SM00642">
    <property type="entry name" value="Aamy"/>
    <property type="match status" value="1"/>
</dbReference>
<sequence length="564" mass="63793">MKFFLLLSLIGLCWAQFDPNTQYGRTAIVHLFEWRWVDIAKECERYLGPNGFGGVQVSPPNEHRVVYDPPRPWWERYQPVSYKICTRSGNEDEFRDMVTRCNNVGVSVLHALFFSRSIFMWMQLLTTCAVQAVVQGQAVPVAHTTMPITGNNVFHLVFVRIYVDAVINHMTNIWGDPGTSSTCGSYFNQHTREFPAVPFGGSDFNDGNCKSGSGEIENYNDPDQSRHCRLSYLLDLATGKDYVRTKLADYMNHLIDIGVAGFRIDAAKHIWPGDIQAILNKLHNLNTRWFSQGSRPTIIQEVVDVGSDIIKSNEYFATGLVTEFRYGISLGTVIRKWNGEKMAYLRNWGEGWALMRSDRALVFVDNHDNQRGHGVGGSNILTFWDDRLYKMAVGFMLAHPYGFTRVMSSYYWPRYIENGNDVNSWVGPPNDNGAIKEVTINPDTTCGNGWVCEHRWREIRNMVAFRNVVNGQPFSNWWDNGNNQVAFGRGNKGFIVFNNDDWPLSVTLQTGLPAGTYCDVISGDKINGYCTGIKVYVAGDGTAQFYISNTAFDPFIAIHVGAKE</sequence>
<dbReference type="InterPro" id="IPR006047">
    <property type="entry name" value="GH13_cat_dom"/>
</dbReference>
<dbReference type="Proteomes" id="UP001488838">
    <property type="component" value="Unassembled WGS sequence"/>
</dbReference>
<keyword evidence="11 15" id="KW-0119">Carbohydrate metabolism</keyword>
<keyword evidence="12" id="KW-0873">Pyrrolidone carboxylic acid</keyword>
<evidence type="ECO:0000256" key="10">
    <source>
        <dbReference type="ARBA" id="ARBA00023214"/>
    </source>
</evidence>
<dbReference type="AlphaFoldDB" id="A0AAW0H3P2"/>
<comment type="similarity">
    <text evidence="4 14">Belongs to the glycosyl hydrolase 13 family.</text>
</comment>
<evidence type="ECO:0000313" key="19">
    <source>
        <dbReference type="EMBL" id="KAK7796336.1"/>
    </source>
</evidence>
<reference evidence="19 20" key="1">
    <citation type="journal article" date="2023" name="bioRxiv">
        <title>Conserved and derived expression patterns and positive selection on dental genes reveal complex evolutionary context of ever-growing rodent molars.</title>
        <authorList>
            <person name="Calamari Z.T."/>
            <person name="Song A."/>
            <person name="Cohen E."/>
            <person name="Akter M."/>
            <person name="Roy R.D."/>
            <person name="Hallikas O."/>
            <person name="Christensen M.M."/>
            <person name="Li P."/>
            <person name="Marangoni P."/>
            <person name="Jernvall J."/>
            <person name="Klein O.D."/>
        </authorList>
    </citation>
    <scope>NUCLEOTIDE SEQUENCE [LARGE SCALE GENOMIC DNA]</scope>
    <source>
        <strain evidence="19">V071</strain>
    </source>
</reference>
<gene>
    <name evidence="19" type="ORF">U0070_010073</name>
</gene>
<evidence type="ECO:0000313" key="20">
    <source>
        <dbReference type="Proteomes" id="UP001488838"/>
    </source>
</evidence>
<dbReference type="Pfam" id="PF02806">
    <property type="entry name" value="Alpha-amylase_C"/>
    <property type="match status" value="1"/>
</dbReference>
<evidence type="ECO:0000256" key="1">
    <source>
        <dbReference type="ARBA" id="ARBA00000548"/>
    </source>
</evidence>
<feature type="domain" description="Alpha-amylase C-terminal" evidence="17">
    <location>
        <begin position="475"/>
        <end position="563"/>
    </location>
</feature>
<dbReference type="InterPro" id="IPR031319">
    <property type="entry name" value="A-amylase_C"/>
</dbReference>
<evidence type="ECO:0000256" key="8">
    <source>
        <dbReference type="ARBA" id="ARBA00022837"/>
    </source>
</evidence>
<dbReference type="Gene3D" id="2.60.40.1180">
    <property type="entry name" value="Golgi alpha-mannosidase II"/>
    <property type="match status" value="1"/>
</dbReference>
<evidence type="ECO:0000259" key="18">
    <source>
        <dbReference type="SMART" id="SM00642"/>
    </source>
</evidence>
<keyword evidence="20" id="KW-1185">Reference proteome</keyword>
<comment type="catalytic activity">
    <reaction evidence="1 15">
        <text>Endohydrolysis of (1-&gt;4)-alpha-D-glucosidic linkages in polysaccharides containing three or more (1-&gt;4)-alpha-linked D-glucose units.</text>
        <dbReference type="EC" id="3.2.1.1"/>
    </reaction>
</comment>
<keyword evidence="6" id="KW-0479">Metal-binding</keyword>
<comment type="caution">
    <text evidence="19">The sequence shown here is derived from an EMBL/GenBank/DDBJ whole genome shotgun (WGS) entry which is preliminary data.</text>
</comment>
<dbReference type="SUPFAM" id="SSF51445">
    <property type="entry name" value="(Trans)glycosidases"/>
    <property type="match status" value="2"/>
</dbReference>
<keyword evidence="10" id="KW-0868">Chloride</keyword>
<keyword evidence="9" id="KW-1015">Disulfide bond</keyword>
<dbReference type="EC" id="3.2.1.1" evidence="5 15"/>
<evidence type="ECO:0000256" key="11">
    <source>
        <dbReference type="ARBA" id="ARBA00023277"/>
    </source>
</evidence>
<evidence type="ECO:0000256" key="5">
    <source>
        <dbReference type="ARBA" id="ARBA00012595"/>
    </source>
</evidence>
<organism evidence="19 20">
    <name type="scientific">Myodes glareolus</name>
    <name type="common">Bank vole</name>
    <name type="synonym">Clethrionomys glareolus</name>
    <dbReference type="NCBI Taxonomy" id="447135"/>
    <lineage>
        <taxon>Eukaryota</taxon>
        <taxon>Metazoa</taxon>
        <taxon>Chordata</taxon>
        <taxon>Craniata</taxon>
        <taxon>Vertebrata</taxon>
        <taxon>Euteleostomi</taxon>
        <taxon>Mammalia</taxon>
        <taxon>Eutheria</taxon>
        <taxon>Euarchontoglires</taxon>
        <taxon>Glires</taxon>
        <taxon>Rodentia</taxon>
        <taxon>Myomorpha</taxon>
        <taxon>Muroidea</taxon>
        <taxon>Cricetidae</taxon>
        <taxon>Arvicolinae</taxon>
        <taxon>Myodes</taxon>
    </lineage>
</organism>
<comment type="cofactor">
    <cofactor evidence="2">
        <name>Ca(2+)</name>
        <dbReference type="ChEBI" id="CHEBI:29108"/>
    </cofactor>
</comment>
<dbReference type="InterPro" id="IPR013780">
    <property type="entry name" value="Glyco_hydro_b"/>
</dbReference>
<comment type="cofactor">
    <cofactor evidence="3">
        <name>chloride</name>
        <dbReference type="ChEBI" id="CHEBI:17996"/>
    </cofactor>
</comment>
<evidence type="ECO:0000256" key="3">
    <source>
        <dbReference type="ARBA" id="ARBA00001923"/>
    </source>
</evidence>
<keyword evidence="7 15" id="KW-0378">Hydrolase</keyword>
<dbReference type="SUPFAM" id="SSF51011">
    <property type="entry name" value="Glycosyl hydrolase domain"/>
    <property type="match status" value="1"/>
</dbReference>
<dbReference type="SMART" id="SM00632">
    <property type="entry name" value="Aamy_C"/>
    <property type="match status" value="1"/>
</dbReference>
<dbReference type="Gene3D" id="3.20.20.80">
    <property type="entry name" value="Glycosidases"/>
    <property type="match status" value="2"/>
</dbReference>
<keyword evidence="8" id="KW-0106">Calcium</keyword>
<evidence type="ECO:0000256" key="7">
    <source>
        <dbReference type="ARBA" id="ARBA00022801"/>
    </source>
</evidence>
<evidence type="ECO:0000256" key="16">
    <source>
        <dbReference type="SAM" id="SignalP"/>
    </source>
</evidence>
<name>A0AAW0H3P2_MYOGA</name>
<protein>
    <recommendedName>
        <fullName evidence="5 15">Alpha-amylase</fullName>
        <ecNumber evidence="5 15">3.2.1.1</ecNumber>
    </recommendedName>
</protein>
<accession>A0AAW0H3P2</accession>
<evidence type="ECO:0000256" key="12">
    <source>
        <dbReference type="ARBA" id="ARBA00023283"/>
    </source>
</evidence>
<evidence type="ECO:0000256" key="4">
    <source>
        <dbReference type="ARBA" id="ARBA00008061"/>
    </source>
</evidence>
<dbReference type="PRINTS" id="PR00110">
    <property type="entry name" value="ALPHAAMYLASE"/>
</dbReference>
<evidence type="ECO:0000256" key="6">
    <source>
        <dbReference type="ARBA" id="ARBA00022723"/>
    </source>
</evidence>
<feature type="signal peptide" evidence="16">
    <location>
        <begin position="1"/>
        <end position="15"/>
    </location>
</feature>
<dbReference type="InterPro" id="IPR006046">
    <property type="entry name" value="Alpha_amylase"/>
</dbReference>